<dbReference type="SUPFAM" id="SSF57362">
    <property type="entry name" value="BPTI-like"/>
    <property type="match status" value="1"/>
</dbReference>
<sequence length="863" mass="88962">MASTNIYTVLALCFVFVACEASAIKGLGTAGQIGIPGIPSIQASEPPKEVSNPSFPQTTSTNPAASGTGVSVHSVENEPGPTDSLPSKPEGSGLLTATSPKEEMPGVTAFPVLARIPGYDERCNMQAATAKTKCKSKPGGKKRHRRWYLDPSSKKCLPSCEKKAPFRYKIHCDAICRTEKVCHLAPTGFPCVARTLHPVFIYNRNRKKCVRAEDCDYYGNKFVTLRECQNTCEKGGLQQTPQLVTSTTATSSASSNRITAFLPPRNGVLTPSFPGASNGQVITGNIAATGGLEQQSSSGSATSSQVSTQAPNLVSSMRQPQTELPGLHGLPDIRVLGDKPSSSGAASVSQITGQASSAGPPVLGITASPGLEIVREATSPNEASAGSKPSDTSEEALTLDLGLGAHRGPSNTGATSVSRTLSRSRFGLPASLGPASSQFGTVVSPELEIVAVGTRTMPGPPSGPRRNQGRTGTSHSGIPGTPVNSGLGRAPSRVSSISGKPESQPSSATSMSLPGQRLPSLSNGTPAGPGLETPGLGTLPGSTSSSVANTEESDSTTSRGTHHPSLGVLRGQQPGATPNQGTAGVSLTEMSGGPANLDLGLTRREVPSRTAQLTTSSSTSSTHSSVSRHTQAIHQVSTGTGELAQKTAGFTGSSKTNIQASGITKGLLTVPPVSAGKGLPPVPPVKVQPLTTKTSGISPQAPSRATFLTKQQQTVSGGALATGQQTVGTSKVESESNLKGGVQAPSRPSKATTPVHQKPSLPRAPSLNQNVIIKRPWKQTIESQILSGSQVVKKGPLNDQALIKKIQKKGNEKIDVPVLESEIPVISGPLNEPPLATFTKKMYPAIPGLPKLSGLLKVKTAKN</sequence>
<feature type="region of interest" description="Disordered" evidence="1">
    <location>
        <begin position="453"/>
        <end position="632"/>
    </location>
</feature>
<proteinExistence type="predicted"/>
<feature type="compositionally biased region" description="Polar residues" evidence="1">
    <location>
        <begin position="711"/>
        <end position="737"/>
    </location>
</feature>
<dbReference type="CDD" id="cd00109">
    <property type="entry name" value="Kunitz-type"/>
    <property type="match status" value="1"/>
</dbReference>
<dbReference type="GO" id="GO:0004867">
    <property type="term" value="F:serine-type endopeptidase inhibitor activity"/>
    <property type="evidence" value="ECO:0007669"/>
    <property type="project" value="InterPro"/>
</dbReference>
<dbReference type="AlphaFoldDB" id="A0A224Y208"/>
<dbReference type="EMBL" id="GFPF01000432">
    <property type="protein sequence ID" value="MAA11578.1"/>
    <property type="molecule type" value="Transcribed_RNA"/>
</dbReference>
<feature type="compositionally biased region" description="Low complexity" evidence="1">
    <location>
        <begin position="524"/>
        <end position="546"/>
    </location>
</feature>
<evidence type="ECO:0000256" key="1">
    <source>
        <dbReference type="SAM" id="MobiDB-lite"/>
    </source>
</evidence>
<feature type="compositionally biased region" description="Polar residues" evidence="1">
    <location>
        <begin position="340"/>
        <end position="357"/>
    </location>
</feature>
<feature type="compositionally biased region" description="Polar residues" evidence="1">
    <location>
        <begin position="51"/>
        <end position="71"/>
    </location>
</feature>
<organism evidence="3">
    <name type="scientific">Rhipicephalus zambeziensis</name>
    <dbReference type="NCBI Taxonomy" id="60191"/>
    <lineage>
        <taxon>Eukaryota</taxon>
        <taxon>Metazoa</taxon>
        <taxon>Ecdysozoa</taxon>
        <taxon>Arthropoda</taxon>
        <taxon>Chelicerata</taxon>
        <taxon>Arachnida</taxon>
        <taxon>Acari</taxon>
        <taxon>Parasitiformes</taxon>
        <taxon>Ixodida</taxon>
        <taxon>Ixodoidea</taxon>
        <taxon>Ixodidae</taxon>
        <taxon>Rhipicephalinae</taxon>
        <taxon>Rhipicephalus</taxon>
        <taxon>Rhipicephalus</taxon>
    </lineage>
</organism>
<feature type="region of interest" description="Disordered" evidence="1">
    <location>
        <begin position="291"/>
        <end position="366"/>
    </location>
</feature>
<feature type="region of interest" description="Disordered" evidence="1">
    <location>
        <begin position="38"/>
        <end position="100"/>
    </location>
</feature>
<feature type="compositionally biased region" description="Polar residues" evidence="1">
    <location>
        <begin position="493"/>
        <end position="523"/>
    </location>
</feature>
<evidence type="ECO:0000313" key="3">
    <source>
        <dbReference type="EMBL" id="MAA11578.1"/>
    </source>
</evidence>
<reference evidence="3" key="1">
    <citation type="journal article" date="2017" name="Parasit. Vectors">
        <title>Sialotranscriptomics of Rhipicephalus zambeziensis reveals intricate expression profiles of secretory proteins and suggests tight temporal transcriptional regulation during blood-feeding.</title>
        <authorList>
            <person name="de Castro M.H."/>
            <person name="de Klerk D."/>
            <person name="Pienaar R."/>
            <person name="Rees D.J.G."/>
            <person name="Mans B.J."/>
        </authorList>
    </citation>
    <scope>NUCLEOTIDE SEQUENCE</scope>
    <source>
        <tissue evidence="3">Salivary glands</tissue>
    </source>
</reference>
<dbReference type="Gene3D" id="4.10.410.10">
    <property type="entry name" value="Pancreatic trypsin inhibitor Kunitz domain"/>
    <property type="match status" value="1"/>
</dbReference>
<feature type="compositionally biased region" description="Polar residues" evidence="1">
    <location>
        <begin position="547"/>
        <end position="559"/>
    </location>
</feature>
<feature type="region of interest" description="Disordered" evidence="1">
    <location>
        <begin position="711"/>
        <end position="764"/>
    </location>
</feature>
<evidence type="ECO:0000256" key="2">
    <source>
        <dbReference type="SAM" id="SignalP"/>
    </source>
</evidence>
<dbReference type="InterPro" id="IPR036880">
    <property type="entry name" value="Kunitz_BPTI_sf"/>
</dbReference>
<feature type="compositionally biased region" description="Polar residues" evidence="1">
    <location>
        <begin position="574"/>
        <end position="589"/>
    </location>
</feature>
<feature type="compositionally biased region" description="Low complexity" evidence="1">
    <location>
        <begin position="294"/>
        <end position="310"/>
    </location>
</feature>
<accession>A0A224Y208</accession>
<keyword evidence="2" id="KW-0732">Signal</keyword>
<feature type="signal peptide" evidence="2">
    <location>
        <begin position="1"/>
        <end position="21"/>
    </location>
</feature>
<name>A0A224Y208_9ACAR</name>
<feature type="compositionally biased region" description="Polar residues" evidence="1">
    <location>
        <begin position="311"/>
        <end position="322"/>
    </location>
</feature>
<feature type="compositionally biased region" description="Low complexity" evidence="1">
    <location>
        <begin position="608"/>
        <end position="630"/>
    </location>
</feature>
<protein>
    <submittedName>
        <fullName evidence="3">Pancreatic trypsin inhibitor</fullName>
    </submittedName>
</protein>
<feature type="chain" id="PRO_5012465945" evidence="2">
    <location>
        <begin position="22"/>
        <end position="863"/>
    </location>
</feature>